<protein>
    <submittedName>
        <fullName evidence="1">Uncharacterized protein</fullName>
    </submittedName>
</protein>
<evidence type="ECO:0000313" key="1">
    <source>
        <dbReference type="EMBL" id="MPM08447.1"/>
    </source>
</evidence>
<accession>A0A644WXL7</accession>
<dbReference type="AlphaFoldDB" id="A0A644WXL7"/>
<comment type="caution">
    <text evidence="1">The sequence shown here is derived from an EMBL/GenBank/DDBJ whole genome shotgun (WGS) entry which is preliminary data.</text>
</comment>
<dbReference type="EMBL" id="VSSQ01001450">
    <property type="protein sequence ID" value="MPM08447.1"/>
    <property type="molecule type" value="Genomic_DNA"/>
</dbReference>
<name>A0A644WXL7_9ZZZZ</name>
<organism evidence="1">
    <name type="scientific">bioreactor metagenome</name>
    <dbReference type="NCBI Taxonomy" id="1076179"/>
    <lineage>
        <taxon>unclassified sequences</taxon>
        <taxon>metagenomes</taxon>
        <taxon>ecological metagenomes</taxon>
    </lineage>
</organism>
<proteinExistence type="predicted"/>
<gene>
    <name evidence="1" type="ORF">SDC9_54759</name>
</gene>
<sequence length="104" mass="11962">MRFFAHFGPFVHRGYPRVRLDAAELEELQLPFLDFGGHLIVQAGLFNGAPAVDQQHAAAVFLQFFSQVPQLIFSEIHFCRNVKNKFVHSYILSYPRVLLLLFLS</sequence>
<reference evidence="1" key="1">
    <citation type="submission" date="2019-08" db="EMBL/GenBank/DDBJ databases">
        <authorList>
            <person name="Kucharzyk K."/>
            <person name="Murdoch R.W."/>
            <person name="Higgins S."/>
            <person name="Loffler F."/>
        </authorList>
    </citation>
    <scope>NUCLEOTIDE SEQUENCE</scope>
</reference>